<sequence length="252" mass="27309">MAKQDSIWKLKGTIGGVTFYKTKDGSLAREKTSVDGNRIATDPAFARTRENGAEFGRAGKAGKLLRRSMRLLMQNASDKRVTARMTQEMMRVLKADSTSIRGMRNVLDGELELLTGFEFNINSVLGTTLFAEYSSAIDRITGELKVDIPPFVPASALAAPAGSTHFKLGICGAAVNFETEEIESILDSTGFQPISTDILPAPLELSVNLTANSTNPLFLALSIEFYQEVNGQFYTLQNGAFNGMALVKVLGL</sequence>
<organism evidence="1 2">
    <name type="scientific">Paradesertivirga mongoliensis</name>
    <dbReference type="NCBI Taxonomy" id="2100740"/>
    <lineage>
        <taxon>Bacteria</taxon>
        <taxon>Pseudomonadati</taxon>
        <taxon>Bacteroidota</taxon>
        <taxon>Sphingobacteriia</taxon>
        <taxon>Sphingobacteriales</taxon>
        <taxon>Sphingobacteriaceae</taxon>
        <taxon>Paradesertivirga</taxon>
    </lineage>
</organism>
<evidence type="ECO:0000313" key="1">
    <source>
        <dbReference type="EMBL" id="MFD2162230.1"/>
    </source>
</evidence>
<dbReference type="RefSeq" id="WP_255897704.1">
    <property type="nucleotide sequence ID" value="NZ_JAFMZO010000001.1"/>
</dbReference>
<keyword evidence="2" id="KW-1185">Reference proteome</keyword>
<proteinExistence type="predicted"/>
<protein>
    <submittedName>
        <fullName evidence="1">Uncharacterized protein</fullName>
    </submittedName>
</protein>
<evidence type="ECO:0000313" key="2">
    <source>
        <dbReference type="Proteomes" id="UP001597387"/>
    </source>
</evidence>
<comment type="caution">
    <text evidence="1">The sequence shown here is derived from an EMBL/GenBank/DDBJ whole genome shotgun (WGS) entry which is preliminary data.</text>
</comment>
<reference evidence="2" key="1">
    <citation type="journal article" date="2019" name="Int. J. Syst. Evol. Microbiol.">
        <title>The Global Catalogue of Microorganisms (GCM) 10K type strain sequencing project: providing services to taxonomists for standard genome sequencing and annotation.</title>
        <authorList>
            <consortium name="The Broad Institute Genomics Platform"/>
            <consortium name="The Broad Institute Genome Sequencing Center for Infectious Disease"/>
            <person name="Wu L."/>
            <person name="Ma J."/>
        </authorList>
    </citation>
    <scope>NUCLEOTIDE SEQUENCE [LARGE SCALE GENOMIC DNA]</scope>
    <source>
        <strain evidence="2">KCTC 42217</strain>
    </source>
</reference>
<accession>A0ABW4ZJZ1</accession>
<dbReference type="Proteomes" id="UP001597387">
    <property type="component" value="Unassembled WGS sequence"/>
</dbReference>
<dbReference type="EMBL" id="JBHUHZ010000001">
    <property type="protein sequence ID" value="MFD2162230.1"/>
    <property type="molecule type" value="Genomic_DNA"/>
</dbReference>
<name>A0ABW4ZJZ1_9SPHI</name>
<gene>
    <name evidence="1" type="ORF">ACFSJU_07485</name>
</gene>